<dbReference type="InterPro" id="IPR036641">
    <property type="entry name" value="HPT_dom_sf"/>
</dbReference>
<dbReference type="CDD" id="cd17546">
    <property type="entry name" value="REC_hyHK_CKI1_RcsC-like"/>
    <property type="match status" value="1"/>
</dbReference>
<proteinExistence type="predicted"/>
<dbReference type="SUPFAM" id="SSF52172">
    <property type="entry name" value="CheY-like"/>
    <property type="match status" value="1"/>
</dbReference>
<sequence>MHVSNIVYNQIYNDITNIILMSEYTLLLQNCSDLIVIIDENACVFEVNTLAERVLQTSQKMILGSNIFSFCRENNIELSLSQEDFKSTLQKSDNSALEFIINNKTQQKYSLKCVPYDSKSGKKYFLIGQKLISSNTHQEYLKNIIENLPQYIYWKDKNFVYLGCNKRVADYLNLKSPDDIVGKTDHDFGWSKERINFLKESDSTVFNDRKEVFIEDQIPLDGTIRTMLTSKSPLVGHDGELLGIIGVTVDITDRKQLEEEFRKAKEQAESANIAKTEFIANMSHDIRTPLTGVIGMSEMMEYTLQNPEDKEKAHILHDSGEELLHMLNEILDDVRAGHLGEHDIKANSFDLHECINELIRLESPATTLKGLQLKANIAPEVPRYIYSDRNKIHRILLNLMGNAIKFTHSGSITLGIECLHLDNSKVHLKFDVSDTGIGVPEVIQTQVFNRFFKATSSYKGLYEGHGLGLHIAQSYVELLGGHITLTSKEGMGSTFHFDVKCTLGKAPAEVNKTVPAPQEASFTPDKALHLLLVEDNPMALKTLEFLLAQKQYTFVSATTGEEAWALLNNQHFDLMITDIGLPGISGTELSQRVRKQEQSLHKPHLSIIGLTGHAREAALEECLHSGMDEVLSKPAQIEQLHRCIQEQGLITKEHLPAPSTPKTSLGLDLPATKEELFQLEPFSLFDEAMVLQQIPDKQALITILSLYLTEQQDITLMQQEYEQQNWDQIEKLAHKIKSGVAYLGTQRMYRACQYLERYYKTGHKDLLEPLYQQFLEVNEQTNRALQLWLKRNRH</sequence>
<dbReference type="SMART" id="SM00388">
    <property type="entry name" value="HisKA"/>
    <property type="match status" value="1"/>
</dbReference>
<dbReference type="Pfam" id="PF01627">
    <property type="entry name" value="Hpt"/>
    <property type="match status" value="1"/>
</dbReference>
<comment type="caution">
    <text evidence="11">The sequence shown here is derived from an EMBL/GenBank/DDBJ whole genome shotgun (WGS) entry which is preliminary data.</text>
</comment>
<dbReference type="Gene3D" id="1.20.120.160">
    <property type="entry name" value="HPT domain"/>
    <property type="match status" value="1"/>
</dbReference>
<feature type="modified residue" description="4-aspartylphosphate" evidence="6">
    <location>
        <position position="578"/>
    </location>
</feature>
<feature type="domain" description="Histidine kinase" evidence="7">
    <location>
        <begin position="281"/>
        <end position="503"/>
    </location>
</feature>
<dbReference type="Proteomes" id="UP000054600">
    <property type="component" value="Unassembled WGS sequence"/>
</dbReference>
<evidence type="ECO:0000256" key="5">
    <source>
        <dbReference type="PROSITE-ProRule" id="PRU00110"/>
    </source>
</evidence>
<dbReference type="SUPFAM" id="SSF55785">
    <property type="entry name" value="PYP-like sensor domain (PAS domain)"/>
    <property type="match status" value="2"/>
</dbReference>
<dbReference type="SMART" id="SM00091">
    <property type="entry name" value="PAS"/>
    <property type="match status" value="2"/>
</dbReference>
<dbReference type="PANTHER" id="PTHR45339:SF5">
    <property type="entry name" value="HISTIDINE KINASE"/>
    <property type="match status" value="1"/>
</dbReference>
<dbReference type="Gene3D" id="3.30.450.20">
    <property type="entry name" value="PAS domain"/>
    <property type="match status" value="2"/>
</dbReference>
<dbReference type="InterPro" id="IPR003594">
    <property type="entry name" value="HATPase_dom"/>
</dbReference>
<dbReference type="eggNOG" id="COG2205">
    <property type="taxonomic scope" value="Bacteria"/>
</dbReference>
<dbReference type="InterPro" id="IPR008207">
    <property type="entry name" value="Sig_transdc_His_kin_Hpt_dom"/>
</dbReference>
<evidence type="ECO:0000256" key="6">
    <source>
        <dbReference type="PROSITE-ProRule" id="PRU00169"/>
    </source>
</evidence>
<dbReference type="Gene3D" id="3.30.565.10">
    <property type="entry name" value="Histidine kinase-like ATPase, C-terminal domain"/>
    <property type="match status" value="1"/>
</dbReference>
<dbReference type="SUPFAM" id="SSF47226">
    <property type="entry name" value="Histidine-containing phosphotransfer domain, HPT domain"/>
    <property type="match status" value="1"/>
</dbReference>
<name>A0A0W0YHY3_9GAMM</name>
<dbReference type="Gene3D" id="1.10.287.130">
    <property type="match status" value="1"/>
</dbReference>
<feature type="domain" description="Response regulatory" evidence="8">
    <location>
        <begin position="529"/>
        <end position="648"/>
    </location>
</feature>
<dbReference type="Pfam" id="PF00512">
    <property type="entry name" value="HisKA"/>
    <property type="match status" value="1"/>
</dbReference>
<dbReference type="Pfam" id="PF02518">
    <property type="entry name" value="HATPase_c"/>
    <property type="match status" value="1"/>
</dbReference>
<dbReference type="SMART" id="SM00387">
    <property type="entry name" value="HATPase_c"/>
    <property type="match status" value="1"/>
</dbReference>
<keyword evidence="11" id="KW-0418">Kinase</keyword>
<organism evidence="11 12">
    <name type="scientific">Legionella shakespearei DSM 23087</name>
    <dbReference type="NCBI Taxonomy" id="1122169"/>
    <lineage>
        <taxon>Bacteria</taxon>
        <taxon>Pseudomonadati</taxon>
        <taxon>Pseudomonadota</taxon>
        <taxon>Gammaproteobacteria</taxon>
        <taxon>Legionellales</taxon>
        <taxon>Legionellaceae</taxon>
        <taxon>Legionella</taxon>
    </lineage>
</organism>
<dbReference type="SUPFAM" id="SSF47384">
    <property type="entry name" value="Homodimeric domain of signal transducing histidine kinase"/>
    <property type="match status" value="1"/>
</dbReference>
<dbReference type="CDD" id="cd00082">
    <property type="entry name" value="HisKA"/>
    <property type="match status" value="1"/>
</dbReference>
<keyword evidence="12" id="KW-1185">Reference proteome</keyword>
<dbReference type="PROSITE" id="PS50894">
    <property type="entry name" value="HPT"/>
    <property type="match status" value="1"/>
</dbReference>
<gene>
    <name evidence="11" type="ORF">Lsha_2838</name>
</gene>
<dbReference type="AlphaFoldDB" id="A0A0W0YHY3"/>
<dbReference type="EC" id="2.7.13.3" evidence="2"/>
<dbReference type="PROSITE" id="PS50113">
    <property type="entry name" value="PAC"/>
    <property type="match status" value="1"/>
</dbReference>
<evidence type="ECO:0000256" key="2">
    <source>
        <dbReference type="ARBA" id="ARBA00012438"/>
    </source>
</evidence>
<accession>A0A0W0YHY3</accession>
<dbReference type="InterPro" id="IPR036890">
    <property type="entry name" value="HATPase_C_sf"/>
</dbReference>
<evidence type="ECO:0000259" key="7">
    <source>
        <dbReference type="PROSITE" id="PS50109"/>
    </source>
</evidence>
<dbReference type="Pfam" id="PF00989">
    <property type="entry name" value="PAS"/>
    <property type="match status" value="1"/>
</dbReference>
<dbReference type="InterPro" id="IPR004358">
    <property type="entry name" value="Sig_transdc_His_kin-like_C"/>
</dbReference>
<dbReference type="InterPro" id="IPR013767">
    <property type="entry name" value="PAS_fold"/>
</dbReference>
<reference evidence="11 12" key="1">
    <citation type="submission" date="2015-11" db="EMBL/GenBank/DDBJ databases">
        <title>Genomic analysis of 38 Legionella species identifies large and diverse effector repertoires.</title>
        <authorList>
            <person name="Burstein D."/>
            <person name="Amaro F."/>
            <person name="Zusman T."/>
            <person name="Lifshitz Z."/>
            <person name="Cohen O."/>
            <person name="Gilbert J.A."/>
            <person name="Pupko T."/>
            <person name="Shuman H.A."/>
            <person name="Segal G."/>
        </authorList>
    </citation>
    <scope>NUCLEOTIDE SEQUENCE [LARGE SCALE GENOMIC DNA]</scope>
    <source>
        <strain evidence="11 12">ATCC 49655</strain>
    </source>
</reference>
<feature type="modified residue" description="Phosphohistidine" evidence="5">
    <location>
        <position position="734"/>
    </location>
</feature>
<dbReference type="PROSITE" id="PS50109">
    <property type="entry name" value="HIS_KIN"/>
    <property type="match status" value="1"/>
</dbReference>
<dbReference type="NCBIfam" id="TIGR00229">
    <property type="entry name" value="sensory_box"/>
    <property type="match status" value="1"/>
</dbReference>
<dbReference type="InterPro" id="IPR036097">
    <property type="entry name" value="HisK_dim/P_sf"/>
</dbReference>
<evidence type="ECO:0000313" key="12">
    <source>
        <dbReference type="Proteomes" id="UP000054600"/>
    </source>
</evidence>
<dbReference type="InterPro" id="IPR035965">
    <property type="entry name" value="PAS-like_dom_sf"/>
</dbReference>
<evidence type="ECO:0000256" key="4">
    <source>
        <dbReference type="ARBA" id="ARBA00023012"/>
    </source>
</evidence>
<feature type="domain" description="HPt" evidence="10">
    <location>
        <begin position="695"/>
        <end position="788"/>
    </location>
</feature>
<dbReference type="InterPro" id="IPR000700">
    <property type="entry name" value="PAS-assoc_C"/>
</dbReference>
<dbReference type="CDD" id="cd16922">
    <property type="entry name" value="HATPase_EvgS-ArcB-TorS-like"/>
    <property type="match status" value="1"/>
</dbReference>
<evidence type="ECO:0000256" key="1">
    <source>
        <dbReference type="ARBA" id="ARBA00000085"/>
    </source>
</evidence>
<dbReference type="Gene3D" id="3.40.50.2300">
    <property type="match status" value="1"/>
</dbReference>
<dbReference type="InterPro" id="IPR013656">
    <property type="entry name" value="PAS_4"/>
</dbReference>
<dbReference type="PRINTS" id="PR00344">
    <property type="entry name" value="BCTRLSENSOR"/>
</dbReference>
<dbReference type="GO" id="GO:0005524">
    <property type="term" value="F:ATP binding"/>
    <property type="evidence" value="ECO:0007669"/>
    <property type="project" value="UniProtKB-KW"/>
</dbReference>
<dbReference type="Pfam" id="PF08448">
    <property type="entry name" value="PAS_4"/>
    <property type="match status" value="1"/>
</dbReference>
<dbReference type="FunFam" id="3.30.565.10:FF:000010">
    <property type="entry name" value="Sensor histidine kinase RcsC"/>
    <property type="match status" value="1"/>
</dbReference>
<protein>
    <recommendedName>
        <fullName evidence="2">histidine kinase</fullName>
        <ecNumber evidence="2">2.7.13.3</ecNumber>
    </recommendedName>
</protein>
<evidence type="ECO:0000259" key="10">
    <source>
        <dbReference type="PROSITE" id="PS50894"/>
    </source>
</evidence>
<dbReference type="OrthoDB" id="9770795at2"/>
<dbReference type="CDD" id="cd00130">
    <property type="entry name" value="PAS"/>
    <property type="match status" value="2"/>
</dbReference>
<dbReference type="InterPro" id="IPR011006">
    <property type="entry name" value="CheY-like_superfamily"/>
</dbReference>
<keyword evidence="11" id="KW-0808">Transferase</keyword>
<dbReference type="GO" id="GO:0000155">
    <property type="term" value="F:phosphorelay sensor kinase activity"/>
    <property type="evidence" value="ECO:0007669"/>
    <property type="project" value="InterPro"/>
</dbReference>
<feature type="domain" description="PAC" evidence="9">
    <location>
        <begin position="208"/>
        <end position="263"/>
    </location>
</feature>
<dbReference type="InterPro" id="IPR003661">
    <property type="entry name" value="HisK_dim/P_dom"/>
</dbReference>
<evidence type="ECO:0000259" key="9">
    <source>
        <dbReference type="PROSITE" id="PS50113"/>
    </source>
</evidence>
<dbReference type="PATRIC" id="fig|1122169.6.peg.3263"/>
<dbReference type="STRING" id="1122169.Lsha_2838"/>
<evidence type="ECO:0000256" key="3">
    <source>
        <dbReference type="ARBA" id="ARBA00022553"/>
    </source>
</evidence>
<dbReference type="EMBL" id="LNYW01000074">
    <property type="protein sequence ID" value="KTD56439.1"/>
    <property type="molecule type" value="Genomic_DNA"/>
</dbReference>
<comment type="catalytic activity">
    <reaction evidence="1">
        <text>ATP + protein L-histidine = ADP + protein N-phospho-L-histidine.</text>
        <dbReference type="EC" id="2.7.13.3"/>
    </reaction>
</comment>
<dbReference type="PROSITE" id="PS50110">
    <property type="entry name" value="RESPONSE_REGULATORY"/>
    <property type="match status" value="1"/>
</dbReference>
<dbReference type="InterPro" id="IPR000014">
    <property type="entry name" value="PAS"/>
</dbReference>
<keyword evidence="3 6" id="KW-0597">Phosphoprotein</keyword>
<evidence type="ECO:0000313" key="11">
    <source>
        <dbReference type="EMBL" id="KTD56439.1"/>
    </source>
</evidence>
<dbReference type="GO" id="GO:0006355">
    <property type="term" value="P:regulation of DNA-templated transcription"/>
    <property type="evidence" value="ECO:0007669"/>
    <property type="project" value="InterPro"/>
</dbReference>
<keyword evidence="4" id="KW-0902">Two-component regulatory system</keyword>
<dbReference type="Pfam" id="PF00072">
    <property type="entry name" value="Response_reg"/>
    <property type="match status" value="1"/>
</dbReference>
<dbReference type="SUPFAM" id="SSF55874">
    <property type="entry name" value="ATPase domain of HSP90 chaperone/DNA topoisomerase II/histidine kinase"/>
    <property type="match status" value="1"/>
</dbReference>
<dbReference type="InterPro" id="IPR001789">
    <property type="entry name" value="Sig_transdc_resp-reg_receiver"/>
</dbReference>
<dbReference type="InterPro" id="IPR005467">
    <property type="entry name" value="His_kinase_dom"/>
</dbReference>
<dbReference type="PANTHER" id="PTHR45339">
    <property type="entry name" value="HYBRID SIGNAL TRANSDUCTION HISTIDINE KINASE J"/>
    <property type="match status" value="1"/>
</dbReference>
<dbReference type="SMART" id="SM00448">
    <property type="entry name" value="REC"/>
    <property type="match status" value="1"/>
</dbReference>
<dbReference type="GO" id="GO:0005886">
    <property type="term" value="C:plasma membrane"/>
    <property type="evidence" value="ECO:0007669"/>
    <property type="project" value="UniProtKB-SubCell"/>
</dbReference>
<evidence type="ECO:0000259" key="8">
    <source>
        <dbReference type="PROSITE" id="PS50110"/>
    </source>
</evidence>